<dbReference type="PROSITE" id="PS51084">
    <property type="entry name" value="HIT_2"/>
    <property type="match status" value="1"/>
</dbReference>
<reference evidence="3 4" key="1">
    <citation type="submission" date="2022-06" db="EMBL/GenBank/DDBJ databases">
        <title>Paraconexibacter antarcticus.</title>
        <authorList>
            <person name="Kim C.S."/>
        </authorList>
    </citation>
    <scope>NUCLEOTIDE SEQUENCE [LARGE SCALE GENOMIC DNA]</scope>
    <source>
        <strain evidence="3 4">02-257</strain>
    </source>
</reference>
<feature type="short sequence motif" description="Histidine triad motif" evidence="1">
    <location>
        <begin position="72"/>
        <end position="76"/>
    </location>
</feature>
<feature type="domain" description="HIT" evidence="2">
    <location>
        <begin position="1"/>
        <end position="87"/>
    </location>
</feature>
<keyword evidence="4" id="KW-1185">Reference proteome</keyword>
<name>A0ABY5DPD9_9ACTN</name>
<protein>
    <recommendedName>
        <fullName evidence="2">HIT domain-containing protein</fullName>
    </recommendedName>
</protein>
<accession>A0ABY5DPD9</accession>
<dbReference type="EMBL" id="CP098502">
    <property type="protein sequence ID" value="UTI63325.1"/>
    <property type="molecule type" value="Genomic_DNA"/>
</dbReference>
<dbReference type="SUPFAM" id="SSF54197">
    <property type="entry name" value="HIT-like"/>
    <property type="match status" value="1"/>
</dbReference>
<evidence type="ECO:0000313" key="4">
    <source>
        <dbReference type="Proteomes" id="UP001056035"/>
    </source>
</evidence>
<evidence type="ECO:0000256" key="1">
    <source>
        <dbReference type="PROSITE-ProRule" id="PRU00464"/>
    </source>
</evidence>
<organism evidence="3 4">
    <name type="scientific">Paraconexibacter antarcticus</name>
    <dbReference type="NCBI Taxonomy" id="2949664"/>
    <lineage>
        <taxon>Bacteria</taxon>
        <taxon>Bacillati</taxon>
        <taxon>Actinomycetota</taxon>
        <taxon>Thermoleophilia</taxon>
        <taxon>Solirubrobacterales</taxon>
        <taxon>Paraconexibacteraceae</taxon>
        <taxon>Paraconexibacter</taxon>
    </lineage>
</organism>
<evidence type="ECO:0000259" key="2">
    <source>
        <dbReference type="PROSITE" id="PS51084"/>
    </source>
</evidence>
<proteinExistence type="predicted"/>
<gene>
    <name evidence="3" type="ORF">NBH00_18455</name>
</gene>
<dbReference type="InterPro" id="IPR011146">
    <property type="entry name" value="HIT-like"/>
</dbReference>
<dbReference type="InterPro" id="IPR036265">
    <property type="entry name" value="HIT-like_sf"/>
</dbReference>
<dbReference type="Gene3D" id="3.30.428.10">
    <property type="entry name" value="HIT-like"/>
    <property type="match status" value="1"/>
</dbReference>
<dbReference type="Proteomes" id="UP001056035">
    <property type="component" value="Chromosome"/>
</dbReference>
<sequence>MLADIRPLCVGHVLVTPKQHVRAALSTGAQGVLEVGRRVATAMQQITGEAGIYEHGGHPICRPGSCRTGPIHAHLHVLPFAEDISSIWRDEVRQTYATRPLVSARPMEHYLLQELHSGSLDFSNELEASMLPAVVPPHFVRRLLSRAMAERRHAWIPHGAQQHQHEAAVGQTFKLFAEFRLADSECGAATTVRAA</sequence>
<evidence type="ECO:0000313" key="3">
    <source>
        <dbReference type="EMBL" id="UTI63325.1"/>
    </source>
</evidence>